<keyword evidence="10 16" id="KW-0418">Kinase</keyword>
<dbReference type="RefSeq" id="WP_418891506.1">
    <property type="nucleotide sequence ID" value="NZ_JBEUWX010000002.1"/>
</dbReference>
<evidence type="ECO:0000256" key="11">
    <source>
        <dbReference type="ARBA" id="ARBA00022840"/>
    </source>
</evidence>
<evidence type="ECO:0000313" key="17">
    <source>
        <dbReference type="EMBL" id="MFA9950448.1"/>
    </source>
</evidence>
<dbReference type="InterPro" id="IPR043129">
    <property type="entry name" value="ATPase_NBD"/>
</dbReference>
<comment type="function">
    <text evidence="16">Catalyzes the phosphorylation of pantothenate (Pan), the first step in CoA biosynthesis.</text>
</comment>
<keyword evidence="18" id="KW-1185">Reference proteome</keyword>
<dbReference type="CDD" id="cd24015">
    <property type="entry name" value="ASKHA_NBD_PanK-III"/>
    <property type="match status" value="1"/>
</dbReference>
<keyword evidence="9 16" id="KW-0547">Nucleotide-binding</keyword>
<name>A0ABV4UGR2_9RHOO</name>
<keyword evidence="8 16" id="KW-0808">Transferase</keyword>
<keyword evidence="12 16" id="KW-0630">Potassium</keyword>
<evidence type="ECO:0000256" key="1">
    <source>
        <dbReference type="ARBA" id="ARBA00001206"/>
    </source>
</evidence>
<comment type="catalytic activity">
    <reaction evidence="1 16">
        <text>(R)-pantothenate + ATP = (R)-4'-phosphopantothenate + ADP + H(+)</text>
        <dbReference type="Rhea" id="RHEA:16373"/>
        <dbReference type="ChEBI" id="CHEBI:10986"/>
        <dbReference type="ChEBI" id="CHEBI:15378"/>
        <dbReference type="ChEBI" id="CHEBI:29032"/>
        <dbReference type="ChEBI" id="CHEBI:30616"/>
        <dbReference type="ChEBI" id="CHEBI:456216"/>
        <dbReference type="EC" id="2.7.1.33"/>
    </reaction>
</comment>
<evidence type="ECO:0000256" key="2">
    <source>
        <dbReference type="ARBA" id="ARBA00001958"/>
    </source>
</evidence>
<dbReference type="Gene3D" id="3.30.420.40">
    <property type="match status" value="2"/>
</dbReference>
<evidence type="ECO:0000256" key="4">
    <source>
        <dbReference type="ARBA" id="ARBA00005225"/>
    </source>
</evidence>
<evidence type="ECO:0000256" key="6">
    <source>
        <dbReference type="ARBA" id="ARBA00012102"/>
    </source>
</evidence>
<feature type="binding site" evidence="16">
    <location>
        <position position="121"/>
    </location>
    <ligand>
        <name>ATP</name>
        <dbReference type="ChEBI" id="CHEBI:30616"/>
    </ligand>
</feature>
<evidence type="ECO:0000313" key="18">
    <source>
        <dbReference type="Proteomes" id="UP001574673"/>
    </source>
</evidence>
<evidence type="ECO:0000256" key="16">
    <source>
        <dbReference type="HAMAP-Rule" id="MF_01274"/>
    </source>
</evidence>
<sequence length="238" mass="24726">MIVAIDVGNSRLKWGVHDGRGWRVRGTLPTAEAAALADVATGWPVQARAVACNVAGQTAEDAVTAALQGRYAVCWLRASKAACGVRNAYERPETLGADRWAALIGARSRNQSDCLVVCAGTATTIDHLDAEGVFRGGLILPGLHLMRASLARNTANLPLAEGRFCAEPRSTADAITSGCLFAQCAAITSRFISLPAGAGCLLTGGAAAVIAPYLNIPHVLEENLILDGLAHFANAQIA</sequence>
<dbReference type="EC" id="2.7.1.33" evidence="6 16"/>
<dbReference type="PANTHER" id="PTHR34265:SF1">
    <property type="entry name" value="TYPE III PANTOTHENATE KINASE"/>
    <property type="match status" value="1"/>
</dbReference>
<feature type="binding site" evidence="16">
    <location>
        <position position="89"/>
    </location>
    <ligand>
        <name>substrate</name>
    </ligand>
</feature>
<feature type="binding site" evidence="16">
    <location>
        <begin position="6"/>
        <end position="13"/>
    </location>
    <ligand>
        <name>ATP</name>
        <dbReference type="ChEBI" id="CHEBI:30616"/>
    </ligand>
</feature>
<comment type="subunit">
    <text evidence="5 16">Homodimer.</text>
</comment>
<evidence type="ECO:0000256" key="9">
    <source>
        <dbReference type="ARBA" id="ARBA00022741"/>
    </source>
</evidence>
<comment type="caution">
    <text evidence="16">Lacks conserved residue(s) required for the propagation of feature annotation.</text>
</comment>
<evidence type="ECO:0000256" key="15">
    <source>
        <dbReference type="ARBA" id="ARBA00040883"/>
    </source>
</evidence>
<comment type="subcellular location">
    <subcellularLocation>
        <location evidence="3 16">Cytoplasm</location>
    </subcellularLocation>
</comment>
<comment type="cofactor">
    <cofactor evidence="2">
        <name>K(+)</name>
        <dbReference type="ChEBI" id="CHEBI:29103"/>
    </cofactor>
</comment>
<feature type="active site" description="Proton acceptor" evidence="16">
    <location>
        <position position="98"/>
    </location>
</feature>
<evidence type="ECO:0000256" key="12">
    <source>
        <dbReference type="ARBA" id="ARBA00022958"/>
    </source>
</evidence>
<dbReference type="Pfam" id="PF03309">
    <property type="entry name" value="Pan_kinase"/>
    <property type="match status" value="1"/>
</dbReference>
<keyword evidence="11 16" id="KW-0067">ATP-binding</keyword>
<dbReference type="EMBL" id="JBEUWX010000002">
    <property type="protein sequence ID" value="MFA9950448.1"/>
    <property type="molecule type" value="Genomic_DNA"/>
</dbReference>
<dbReference type="Proteomes" id="UP001574673">
    <property type="component" value="Unassembled WGS sequence"/>
</dbReference>
<feature type="binding site" evidence="16">
    <location>
        <begin position="96"/>
        <end position="99"/>
    </location>
    <ligand>
        <name>substrate</name>
    </ligand>
</feature>
<protein>
    <recommendedName>
        <fullName evidence="15 16">Type III pantothenate kinase</fullName>
        <ecNumber evidence="6 16">2.7.1.33</ecNumber>
    </recommendedName>
    <alternativeName>
        <fullName evidence="16">PanK-III</fullName>
    </alternativeName>
    <alternativeName>
        <fullName evidence="16">Pantothenic acid kinase</fullName>
    </alternativeName>
</protein>
<keyword evidence="13 16" id="KW-0173">Coenzyme A biosynthesis</keyword>
<evidence type="ECO:0000256" key="5">
    <source>
        <dbReference type="ARBA" id="ARBA00011738"/>
    </source>
</evidence>
<dbReference type="NCBIfam" id="TIGR00671">
    <property type="entry name" value="baf"/>
    <property type="match status" value="1"/>
</dbReference>
<dbReference type="SUPFAM" id="SSF53067">
    <property type="entry name" value="Actin-like ATPase domain"/>
    <property type="match status" value="2"/>
</dbReference>
<accession>A0ABV4UGR2</accession>
<dbReference type="PANTHER" id="PTHR34265">
    <property type="entry name" value="TYPE III PANTOTHENATE KINASE"/>
    <property type="match status" value="1"/>
</dbReference>
<comment type="cofactor">
    <cofactor evidence="16">
        <name>NH4(+)</name>
        <dbReference type="ChEBI" id="CHEBI:28938"/>
    </cofactor>
    <cofactor evidence="16">
        <name>K(+)</name>
        <dbReference type="ChEBI" id="CHEBI:29103"/>
    </cofactor>
    <text evidence="16">A monovalent cation. Ammonium or potassium.</text>
</comment>
<keyword evidence="7 16" id="KW-0963">Cytoplasm</keyword>
<dbReference type="HAMAP" id="MF_01274">
    <property type="entry name" value="Pantothen_kinase_3"/>
    <property type="match status" value="1"/>
</dbReference>
<proteinExistence type="inferred from homology"/>
<comment type="caution">
    <text evidence="17">The sequence shown here is derived from an EMBL/GenBank/DDBJ whole genome shotgun (WGS) entry which is preliminary data.</text>
</comment>
<comment type="similarity">
    <text evidence="14 16">Belongs to the type III pantothenate kinase family.</text>
</comment>
<reference evidence="18" key="1">
    <citation type="submission" date="2024-06" db="EMBL/GenBank/DDBJ databases">
        <title>Radixoralia hellwigii gen. nov., sp nov., isolated from a root canal in the human oral cavity.</title>
        <authorList>
            <person name="Bartsch S."/>
            <person name="Wittmer A."/>
            <person name="Schulz A.-K."/>
            <person name="Neumann-Schaal M."/>
            <person name="Wolf J."/>
            <person name="Gronow S."/>
            <person name="Tennert C."/>
            <person name="Haecker G."/>
            <person name="Cieplik F."/>
            <person name="Al-Ahmad A."/>
        </authorList>
    </citation>
    <scope>NUCLEOTIDE SEQUENCE [LARGE SCALE GENOMIC DNA]</scope>
    <source>
        <strain evidence="18">Wk13</strain>
    </source>
</reference>
<comment type="pathway">
    <text evidence="4 16">Cofactor biosynthesis; coenzyme A biosynthesis; CoA from (R)-pantothenate: step 1/5.</text>
</comment>
<evidence type="ECO:0000256" key="3">
    <source>
        <dbReference type="ARBA" id="ARBA00004496"/>
    </source>
</evidence>
<dbReference type="GO" id="GO:0004594">
    <property type="term" value="F:pantothenate kinase activity"/>
    <property type="evidence" value="ECO:0007669"/>
    <property type="project" value="UniProtKB-EC"/>
</dbReference>
<evidence type="ECO:0000256" key="10">
    <source>
        <dbReference type="ARBA" id="ARBA00022777"/>
    </source>
</evidence>
<feature type="binding site" evidence="16">
    <location>
        <position position="171"/>
    </location>
    <ligand>
        <name>substrate</name>
    </ligand>
</feature>
<gene>
    <name evidence="16" type="primary">coaX</name>
    <name evidence="17" type="ORF">ABCS64_09000</name>
</gene>
<evidence type="ECO:0000256" key="13">
    <source>
        <dbReference type="ARBA" id="ARBA00022993"/>
    </source>
</evidence>
<dbReference type="InterPro" id="IPR004619">
    <property type="entry name" value="Type_III_PanK"/>
</dbReference>
<organism evidence="17 18">
    <name type="scientific">Dentiradicibacter hellwigii</name>
    <dbReference type="NCBI Taxonomy" id="3149053"/>
    <lineage>
        <taxon>Bacteria</taxon>
        <taxon>Pseudomonadati</taxon>
        <taxon>Pseudomonadota</taxon>
        <taxon>Betaproteobacteria</taxon>
        <taxon>Rhodocyclales</taxon>
        <taxon>Rhodocyclaceae</taxon>
        <taxon>Dentiradicibacter</taxon>
    </lineage>
</organism>
<evidence type="ECO:0000256" key="7">
    <source>
        <dbReference type="ARBA" id="ARBA00022490"/>
    </source>
</evidence>
<evidence type="ECO:0000256" key="14">
    <source>
        <dbReference type="ARBA" id="ARBA00038036"/>
    </source>
</evidence>
<evidence type="ECO:0000256" key="8">
    <source>
        <dbReference type="ARBA" id="ARBA00022679"/>
    </source>
</evidence>